<feature type="domain" description="Alpha/beta hydrolase fold-3" evidence="3">
    <location>
        <begin position="76"/>
        <end position="282"/>
    </location>
</feature>
<dbReference type="OrthoDB" id="408631at2759"/>
<dbReference type="PANTHER" id="PTHR23024">
    <property type="entry name" value="ARYLACETAMIDE DEACETYLASE"/>
    <property type="match status" value="1"/>
</dbReference>
<comment type="caution">
    <text evidence="4">The sequence shown here is derived from an EMBL/GenBank/DDBJ whole genome shotgun (WGS) entry which is preliminary data.</text>
</comment>
<reference evidence="5" key="1">
    <citation type="submission" date="2016-06" db="EMBL/GenBank/DDBJ databases">
        <title>Parallel loss of symbiosis genes in relatives of nitrogen-fixing non-legume Parasponia.</title>
        <authorList>
            <person name="Van Velzen R."/>
            <person name="Holmer R."/>
            <person name="Bu F."/>
            <person name="Rutten L."/>
            <person name="Van Zeijl A."/>
            <person name="Liu W."/>
            <person name="Santuari L."/>
            <person name="Cao Q."/>
            <person name="Sharma T."/>
            <person name="Shen D."/>
            <person name="Roswanjaya Y."/>
            <person name="Wardhani T."/>
            <person name="Kalhor M.S."/>
            <person name="Jansen J."/>
            <person name="Van den Hoogen J."/>
            <person name="Gungor B."/>
            <person name="Hartog M."/>
            <person name="Hontelez J."/>
            <person name="Verver J."/>
            <person name="Yang W.-C."/>
            <person name="Schijlen E."/>
            <person name="Repin R."/>
            <person name="Schilthuizen M."/>
            <person name="Schranz E."/>
            <person name="Heidstra R."/>
            <person name="Miyata K."/>
            <person name="Fedorova E."/>
            <person name="Kohlen W."/>
            <person name="Bisseling T."/>
            <person name="Smit S."/>
            <person name="Geurts R."/>
        </authorList>
    </citation>
    <scope>NUCLEOTIDE SEQUENCE [LARGE SCALE GENOMIC DNA]</scope>
    <source>
        <strain evidence="5">cv. RG33-2</strain>
    </source>
</reference>
<evidence type="ECO:0000256" key="1">
    <source>
        <dbReference type="ARBA" id="ARBA00010515"/>
    </source>
</evidence>
<protein>
    <submittedName>
        <fullName evidence="4">Alpha/beta hydrolase fold</fullName>
    </submittedName>
</protein>
<dbReference type="Proteomes" id="UP000237000">
    <property type="component" value="Unassembled WGS sequence"/>
</dbReference>
<evidence type="ECO:0000256" key="2">
    <source>
        <dbReference type="SAM" id="MobiDB-lite"/>
    </source>
</evidence>
<keyword evidence="4" id="KW-0378">Hydrolase</keyword>
<feature type="region of interest" description="Disordered" evidence="2">
    <location>
        <begin position="21"/>
        <end position="45"/>
    </location>
</feature>
<evidence type="ECO:0000259" key="3">
    <source>
        <dbReference type="Pfam" id="PF07859"/>
    </source>
</evidence>
<accession>A0A2P5FZA4</accession>
<proteinExistence type="inferred from homology"/>
<dbReference type="InterPro" id="IPR050466">
    <property type="entry name" value="Carboxylest/Gibb_receptor"/>
</dbReference>
<dbReference type="InterPro" id="IPR013094">
    <property type="entry name" value="AB_hydrolase_3"/>
</dbReference>
<dbReference type="SUPFAM" id="SSF53474">
    <property type="entry name" value="alpha/beta-Hydrolases"/>
    <property type="match status" value="1"/>
</dbReference>
<keyword evidence="5" id="KW-1185">Reference proteome</keyword>
<gene>
    <name evidence="4" type="ORF">TorRG33x02_011500</name>
</gene>
<dbReference type="AlphaFoldDB" id="A0A2P5FZA4"/>
<sequence length="344" mass="38238">MEQTPNEKEVAVEFPYSRLYTDGSIDRFDGDPTVPPSPDSEDGVRSKDIVISPESGLSARIFLPRISDPTRKLPLLVYYHGGAFCVETPFSPIFSPYVASLAREANVVALSVNYRRAPEDHLPAAYDDAWAAIRWAAAHYGGNGPEEWINEHADLERVFVGGDSAGGTLSHSVVLRAGVDGLGLSGSRIAGLVLFHPYFNGDERNKLLEYIFPTHSGPRDPLVNPFHDPNLGKVGCDGVMVFVAEKDFLKERGWAYYEALKKSGWSGVADIFETEGEDHDFHLFKPQSEKAHAQMKRAVSFLNRAWSRGGNSCCRVIFVSCRGIYLTSNYQTQTRHVYYSCHDL</sequence>
<dbReference type="STRING" id="63057.A0A2P5FZA4"/>
<dbReference type="PANTHER" id="PTHR23024:SF429">
    <property type="entry name" value="ALPHA_BETA HYDROLASE FOLD PROTEIN"/>
    <property type="match status" value="1"/>
</dbReference>
<evidence type="ECO:0000313" key="5">
    <source>
        <dbReference type="Proteomes" id="UP000237000"/>
    </source>
</evidence>
<comment type="similarity">
    <text evidence="1">Belongs to the 'GDXG' lipolytic enzyme family.</text>
</comment>
<name>A0A2P5FZA4_TREOI</name>
<dbReference type="InterPro" id="IPR029058">
    <property type="entry name" value="AB_hydrolase_fold"/>
</dbReference>
<dbReference type="GO" id="GO:0016787">
    <property type="term" value="F:hydrolase activity"/>
    <property type="evidence" value="ECO:0007669"/>
    <property type="project" value="UniProtKB-KW"/>
</dbReference>
<organism evidence="4 5">
    <name type="scientific">Trema orientale</name>
    <name type="common">Charcoal tree</name>
    <name type="synonym">Celtis orientalis</name>
    <dbReference type="NCBI Taxonomy" id="63057"/>
    <lineage>
        <taxon>Eukaryota</taxon>
        <taxon>Viridiplantae</taxon>
        <taxon>Streptophyta</taxon>
        <taxon>Embryophyta</taxon>
        <taxon>Tracheophyta</taxon>
        <taxon>Spermatophyta</taxon>
        <taxon>Magnoliopsida</taxon>
        <taxon>eudicotyledons</taxon>
        <taxon>Gunneridae</taxon>
        <taxon>Pentapetalae</taxon>
        <taxon>rosids</taxon>
        <taxon>fabids</taxon>
        <taxon>Rosales</taxon>
        <taxon>Cannabaceae</taxon>
        <taxon>Trema</taxon>
    </lineage>
</organism>
<dbReference type="Gene3D" id="3.40.50.1820">
    <property type="entry name" value="alpha/beta hydrolase"/>
    <property type="match status" value="1"/>
</dbReference>
<evidence type="ECO:0000313" key="4">
    <source>
        <dbReference type="EMBL" id="POO03089.1"/>
    </source>
</evidence>
<dbReference type="EMBL" id="JXTC01000003">
    <property type="protein sequence ID" value="POO03089.1"/>
    <property type="molecule type" value="Genomic_DNA"/>
</dbReference>
<dbReference type="Pfam" id="PF07859">
    <property type="entry name" value="Abhydrolase_3"/>
    <property type="match status" value="1"/>
</dbReference>
<dbReference type="InParanoid" id="A0A2P5FZA4"/>